<name>A0A6A5AB83_APHAT</name>
<gene>
    <name evidence="2" type="ORF">AaE_008273</name>
</gene>
<protein>
    <recommendedName>
        <fullName evidence="1">PIGA GPI anchor biosynthesis domain-containing protein</fullName>
    </recommendedName>
</protein>
<dbReference type="AlphaFoldDB" id="A0A6A5AB83"/>
<feature type="non-terminal residue" evidence="2">
    <location>
        <position position="104"/>
    </location>
</feature>
<organism evidence="2 3">
    <name type="scientific">Aphanomyces astaci</name>
    <name type="common">Crayfish plague agent</name>
    <dbReference type="NCBI Taxonomy" id="112090"/>
    <lineage>
        <taxon>Eukaryota</taxon>
        <taxon>Sar</taxon>
        <taxon>Stramenopiles</taxon>
        <taxon>Oomycota</taxon>
        <taxon>Saprolegniomycetes</taxon>
        <taxon>Saprolegniales</taxon>
        <taxon>Verrucalvaceae</taxon>
        <taxon>Aphanomyces</taxon>
    </lineage>
</organism>
<accession>A0A6A5AB83</accession>
<dbReference type="SUPFAM" id="SSF53756">
    <property type="entry name" value="UDP-Glycosyltransferase/glycogen phosphorylase"/>
    <property type="match status" value="1"/>
</dbReference>
<dbReference type="GO" id="GO:0017176">
    <property type="term" value="F:phosphatidylinositol N-acetylglucosaminyltransferase activity"/>
    <property type="evidence" value="ECO:0007669"/>
    <property type="project" value="TreeGrafter"/>
</dbReference>
<evidence type="ECO:0000313" key="2">
    <source>
        <dbReference type="EMBL" id="KAF0746077.1"/>
    </source>
</evidence>
<evidence type="ECO:0000259" key="1">
    <source>
        <dbReference type="Pfam" id="PF08288"/>
    </source>
</evidence>
<dbReference type="Proteomes" id="UP000469452">
    <property type="component" value="Unassembled WGS sequence"/>
</dbReference>
<dbReference type="InterPro" id="IPR013234">
    <property type="entry name" value="PIGA_GPI_anchor_biosynthesis"/>
</dbReference>
<sequence length="104" mass="11607">MPDIGGGVRSGGSTTTEPMRIAMCCDFFYPRLGGVEMHIWSLSQCLIRRGHKVIVITHQTDGPNKRQGIRYMTNNLKVYYLPLVPMVDNVTLPTFAGGFGLFRT</sequence>
<dbReference type="GO" id="GO:0006506">
    <property type="term" value="P:GPI anchor biosynthetic process"/>
    <property type="evidence" value="ECO:0007669"/>
    <property type="project" value="InterPro"/>
</dbReference>
<dbReference type="Gene3D" id="3.40.50.2000">
    <property type="entry name" value="Glycogen Phosphorylase B"/>
    <property type="match status" value="1"/>
</dbReference>
<proteinExistence type="predicted"/>
<dbReference type="GO" id="GO:0000506">
    <property type="term" value="C:glycosylphosphatidylinositol-N-acetylglucosaminyltransferase (GPI-GnT) complex"/>
    <property type="evidence" value="ECO:0007669"/>
    <property type="project" value="TreeGrafter"/>
</dbReference>
<dbReference type="Pfam" id="PF08288">
    <property type="entry name" value="PIGA"/>
    <property type="match status" value="1"/>
</dbReference>
<feature type="domain" description="PIGA GPI anchor biosynthesis" evidence="1">
    <location>
        <begin position="64"/>
        <end position="103"/>
    </location>
</feature>
<dbReference type="VEuPathDB" id="FungiDB:H257_09798"/>
<dbReference type="PANTHER" id="PTHR45871:SF1">
    <property type="entry name" value="PHOSPHATIDYLINOSITOL N-ACETYLGLUCOSAMINYLTRANSFERASE SUBUNIT A"/>
    <property type="match status" value="1"/>
</dbReference>
<dbReference type="EMBL" id="VJMI01014094">
    <property type="protein sequence ID" value="KAF0746077.1"/>
    <property type="molecule type" value="Genomic_DNA"/>
</dbReference>
<dbReference type="PANTHER" id="PTHR45871">
    <property type="entry name" value="N-ACETYLGLUCOSAMINYL-PHOSPHATIDYLINOSITOL BIOSYNTHETIC PROTEIN"/>
    <property type="match status" value="1"/>
</dbReference>
<comment type="caution">
    <text evidence="2">The sequence shown here is derived from an EMBL/GenBank/DDBJ whole genome shotgun (WGS) entry which is preliminary data.</text>
</comment>
<reference evidence="2 3" key="1">
    <citation type="submission" date="2019-06" db="EMBL/GenBank/DDBJ databases">
        <title>Genomics analysis of Aphanomyces spp. identifies a new class of oomycete effector associated with host adaptation.</title>
        <authorList>
            <person name="Gaulin E."/>
        </authorList>
    </citation>
    <scope>NUCLEOTIDE SEQUENCE [LARGE SCALE GENOMIC DNA]</scope>
    <source>
        <strain evidence="2 3">E</strain>
    </source>
</reference>
<evidence type="ECO:0000313" key="3">
    <source>
        <dbReference type="Proteomes" id="UP000469452"/>
    </source>
</evidence>